<sequence length="101" mass="11504">MRRVNSKNAHWKLPFLPDRFYENGHNFFVRTPNEVISIEVADSFGGPLTVRVHRQVGSSPGLAHWNFWRAEEPLGKSLSGLGDHQECLSLTSSAFSLYFTR</sequence>
<dbReference type="PaxDb" id="4113-PGSC0003DMT400089811"/>
<accession>M1DIZ2</accession>
<evidence type="ECO:0000313" key="1">
    <source>
        <dbReference type="EnsemblPlants" id="PGSC0003DMT400089811"/>
    </source>
</evidence>
<keyword evidence="2" id="KW-1185">Reference proteome</keyword>
<proteinExistence type="predicted"/>
<evidence type="ECO:0000313" key="2">
    <source>
        <dbReference type="Proteomes" id="UP000011115"/>
    </source>
</evidence>
<reference evidence="2" key="1">
    <citation type="journal article" date="2011" name="Nature">
        <title>Genome sequence and analysis of the tuber crop potato.</title>
        <authorList>
            <consortium name="The Potato Genome Sequencing Consortium"/>
        </authorList>
    </citation>
    <scope>NUCLEOTIDE SEQUENCE [LARGE SCALE GENOMIC DNA]</scope>
    <source>
        <strain evidence="2">cv. DM1-3 516 R44</strain>
    </source>
</reference>
<reference evidence="1" key="2">
    <citation type="submission" date="2015-06" db="UniProtKB">
        <authorList>
            <consortium name="EnsemblPlants"/>
        </authorList>
    </citation>
    <scope>IDENTIFICATION</scope>
    <source>
        <strain evidence="1">DM1-3 516 R44</strain>
    </source>
</reference>
<dbReference type="Gramene" id="PGSC0003DMT400089811">
    <property type="protein sequence ID" value="PGSC0003DMT400089811"/>
    <property type="gene ID" value="PGSC0003DMG400039382"/>
</dbReference>
<dbReference type="HOGENOM" id="CLU_2296649_0_0_1"/>
<dbReference type="InParanoid" id="M1DIZ2"/>
<dbReference type="Proteomes" id="UP000011115">
    <property type="component" value="Unassembled WGS sequence"/>
</dbReference>
<dbReference type="EnsemblPlants" id="PGSC0003DMT400089811">
    <property type="protein sequence ID" value="PGSC0003DMT400089811"/>
    <property type="gene ID" value="PGSC0003DMG400039382"/>
</dbReference>
<organism evidence="1 2">
    <name type="scientific">Solanum tuberosum</name>
    <name type="common">Potato</name>
    <dbReference type="NCBI Taxonomy" id="4113"/>
    <lineage>
        <taxon>Eukaryota</taxon>
        <taxon>Viridiplantae</taxon>
        <taxon>Streptophyta</taxon>
        <taxon>Embryophyta</taxon>
        <taxon>Tracheophyta</taxon>
        <taxon>Spermatophyta</taxon>
        <taxon>Magnoliopsida</taxon>
        <taxon>eudicotyledons</taxon>
        <taxon>Gunneridae</taxon>
        <taxon>Pentapetalae</taxon>
        <taxon>asterids</taxon>
        <taxon>lamiids</taxon>
        <taxon>Solanales</taxon>
        <taxon>Solanaceae</taxon>
        <taxon>Solanoideae</taxon>
        <taxon>Solaneae</taxon>
        <taxon>Solanum</taxon>
    </lineage>
</organism>
<protein>
    <submittedName>
        <fullName evidence="1">Uncharacterized protein</fullName>
    </submittedName>
</protein>
<name>M1DIZ2_SOLTU</name>
<dbReference type="AlphaFoldDB" id="M1DIZ2"/>